<name>A0A0N5DAN4_THECL</name>
<dbReference type="PANTHER" id="PTHR12225:SF0">
    <property type="entry name" value="PROTEASOMAL UBIQUITIN RECEPTOR ADRM1"/>
    <property type="match status" value="1"/>
</dbReference>
<dbReference type="GO" id="GO:0070628">
    <property type="term" value="F:proteasome binding"/>
    <property type="evidence" value="ECO:0007669"/>
    <property type="project" value="TreeGrafter"/>
</dbReference>
<feature type="compositionally biased region" description="Polar residues" evidence="4">
    <location>
        <begin position="1"/>
        <end position="13"/>
    </location>
</feature>
<feature type="region of interest" description="Disordered" evidence="4">
    <location>
        <begin position="91"/>
        <end position="122"/>
    </location>
</feature>
<organism evidence="8">
    <name type="scientific">Thelazia callipaeda</name>
    <name type="common">Oriental eyeworm</name>
    <name type="synonym">Parasitic nematode</name>
    <dbReference type="NCBI Taxonomy" id="103827"/>
    <lineage>
        <taxon>Eukaryota</taxon>
        <taxon>Metazoa</taxon>
        <taxon>Ecdysozoa</taxon>
        <taxon>Nematoda</taxon>
        <taxon>Chromadorea</taxon>
        <taxon>Rhabditida</taxon>
        <taxon>Spirurina</taxon>
        <taxon>Spiruromorpha</taxon>
        <taxon>Thelazioidea</taxon>
        <taxon>Thelaziidae</taxon>
        <taxon>Thelazia</taxon>
    </lineage>
</organism>
<feature type="compositionally biased region" description="Polar residues" evidence="4">
    <location>
        <begin position="98"/>
        <end position="122"/>
    </location>
</feature>
<dbReference type="Proteomes" id="UP000276776">
    <property type="component" value="Unassembled WGS sequence"/>
</dbReference>
<evidence type="ECO:0000313" key="7">
    <source>
        <dbReference type="Proteomes" id="UP000276776"/>
    </source>
</evidence>
<reference evidence="6 7" key="2">
    <citation type="submission" date="2018-11" db="EMBL/GenBank/DDBJ databases">
        <authorList>
            <consortium name="Pathogen Informatics"/>
        </authorList>
    </citation>
    <scope>NUCLEOTIDE SEQUENCE [LARGE SCALE GENOMIC DNA]</scope>
</reference>
<dbReference type="GO" id="GO:0008541">
    <property type="term" value="C:proteasome regulatory particle, lid subcomplex"/>
    <property type="evidence" value="ECO:0007669"/>
    <property type="project" value="TreeGrafter"/>
</dbReference>
<feature type="domain" description="DEUBAD" evidence="5">
    <location>
        <begin position="144"/>
        <end position="255"/>
    </location>
</feature>
<protein>
    <submittedName>
        <fullName evidence="8">RPN13_C domain-containing protein</fullName>
    </submittedName>
</protein>
<comment type="similarity">
    <text evidence="2">Belongs to the ADRM1 family.</text>
</comment>
<dbReference type="GO" id="GO:0005634">
    <property type="term" value="C:nucleus"/>
    <property type="evidence" value="ECO:0007669"/>
    <property type="project" value="UniProtKB-SubCell"/>
</dbReference>
<dbReference type="WBParaSite" id="TCLT_0001023701-mRNA-1">
    <property type="protein sequence ID" value="TCLT_0001023701-mRNA-1"/>
    <property type="gene ID" value="TCLT_0001023701"/>
</dbReference>
<dbReference type="STRING" id="103827.A0A0N5DAN4"/>
<dbReference type="GO" id="GO:0005737">
    <property type="term" value="C:cytoplasm"/>
    <property type="evidence" value="ECO:0007669"/>
    <property type="project" value="InterPro"/>
</dbReference>
<dbReference type="Gene3D" id="1.10.2020.20">
    <property type="match status" value="1"/>
</dbReference>
<evidence type="ECO:0000256" key="3">
    <source>
        <dbReference type="ARBA" id="ARBA00023242"/>
    </source>
</evidence>
<feature type="region of interest" description="Disordered" evidence="4">
    <location>
        <begin position="1"/>
        <end position="28"/>
    </location>
</feature>
<proteinExistence type="inferred from homology"/>
<gene>
    <name evidence="6" type="ORF">TCLT_LOCUS10226</name>
</gene>
<evidence type="ECO:0000256" key="2">
    <source>
        <dbReference type="ARBA" id="ARBA00009216"/>
    </source>
</evidence>
<evidence type="ECO:0000256" key="1">
    <source>
        <dbReference type="ARBA" id="ARBA00004123"/>
    </source>
</evidence>
<feature type="compositionally biased region" description="Basic and acidic residues" evidence="4">
    <location>
        <begin position="275"/>
        <end position="292"/>
    </location>
</feature>
<evidence type="ECO:0000313" key="6">
    <source>
        <dbReference type="EMBL" id="VDN07908.1"/>
    </source>
</evidence>
<feature type="region of interest" description="Disordered" evidence="4">
    <location>
        <begin position="273"/>
        <end position="292"/>
    </location>
</feature>
<evidence type="ECO:0000313" key="8">
    <source>
        <dbReference type="WBParaSite" id="TCLT_0001023701-mRNA-1"/>
    </source>
</evidence>
<keyword evidence="3" id="KW-0539">Nucleus</keyword>
<reference evidence="8" key="1">
    <citation type="submission" date="2016-04" db="UniProtKB">
        <authorList>
            <consortium name="WormBaseParasite"/>
        </authorList>
    </citation>
    <scope>IDENTIFICATION</scope>
</reference>
<keyword evidence="7" id="KW-1185">Reference proteome</keyword>
<dbReference type="PROSITE" id="PS51916">
    <property type="entry name" value="DEUBAD"/>
    <property type="match status" value="1"/>
</dbReference>
<evidence type="ECO:0000256" key="4">
    <source>
        <dbReference type="SAM" id="MobiDB-lite"/>
    </source>
</evidence>
<dbReference type="PANTHER" id="PTHR12225">
    <property type="entry name" value="ADHESION REGULATING MOLECULE 1 110 KDA CELL MEMBRANE GLYCOPROTEIN"/>
    <property type="match status" value="1"/>
</dbReference>
<sequence>CKNTVKVNDTLNNPPAPRAAGRGNERGGTSSFGSLAALSGAASDNELGALGNLDQTQLLQLLSLMNHSSGGTSASEAANLLPQLPVVADSSHPVASERSGTASVQVATPSNTPANGTVAGGSSNNEVQLSQLKDIIASITAPNGTGRKFGIDFTDVLCCADKINTIVCKYSDRLIPHLPNQEPTYTSQEELEQTLRTPQFRQAVNIFGHALQTGQLAPVLRQFGINENVTATAGKGDVIAWASELEKCEKETVSDVSTIFFFNFACLKPDIGNEESEKANEEKKTDDQMDLD</sequence>
<evidence type="ECO:0000259" key="5">
    <source>
        <dbReference type="PROSITE" id="PS51916"/>
    </source>
</evidence>
<dbReference type="AlphaFoldDB" id="A0A0N5DAN4"/>
<dbReference type="InterPro" id="IPR032368">
    <property type="entry name" value="RPN13_DEUBAD"/>
</dbReference>
<dbReference type="OrthoDB" id="340431at2759"/>
<dbReference type="InterPro" id="IPR044867">
    <property type="entry name" value="DEUBAD_dom"/>
</dbReference>
<accession>A0A0N5DAN4</accession>
<dbReference type="GO" id="GO:0061133">
    <property type="term" value="F:endopeptidase activator activity"/>
    <property type="evidence" value="ECO:0007669"/>
    <property type="project" value="TreeGrafter"/>
</dbReference>
<dbReference type="InterPro" id="IPR006773">
    <property type="entry name" value="Rpn13/ADRM1"/>
</dbReference>
<comment type="subcellular location">
    <subcellularLocation>
        <location evidence="1">Nucleus</location>
    </subcellularLocation>
</comment>
<dbReference type="Pfam" id="PF16550">
    <property type="entry name" value="RPN13_C"/>
    <property type="match status" value="1"/>
</dbReference>
<dbReference type="EMBL" id="UYYF01005021">
    <property type="protein sequence ID" value="VDN07908.1"/>
    <property type="molecule type" value="Genomic_DNA"/>
</dbReference>
<dbReference type="InterPro" id="IPR038108">
    <property type="entry name" value="RPN13_DEUBAD_sf"/>
</dbReference>
<dbReference type="OMA" id="KINTIVC"/>